<sequence>MDNPLYSMFLFGVIMIALTVQLIIAGLIIRRGKSAWLTDMQKRKVADLPHYCRLFGNKLILLGLIAAVCSYMAMTSTEVNLRPIIVFGIGLVLVAILMIIDYRRCSR</sequence>
<name>A0A9D1L8L3_9FIRM</name>
<proteinExistence type="predicted"/>
<feature type="transmembrane region" description="Helical" evidence="1">
    <location>
        <begin position="50"/>
        <end position="74"/>
    </location>
</feature>
<evidence type="ECO:0008006" key="4">
    <source>
        <dbReference type="Google" id="ProtNLM"/>
    </source>
</evidence>
<reference evidence="2" key="2">
    <citation type="journal article" date="2021" name="PeerJ">
        <title>Extensive microbial diversity within the chicken gut microbiome revealed by metagenomics and culture.</title>
        <authorList>
            <person name="Gilroy R."/>
            <person name="Ravi A."/>
            <person name="Getino M."/>
            <person name="Pursley I."/>
            <person name="Horton D.L."/>
            <person name="Alikhan N.F."/>
            <person name="Baker D."/>
            <person name="Gharbi K."/>
            <person name="Hall N."/>
            <person name="Watson M."/>
            <person name="Adriaenssens E.M."/>
            <person name="Foster-Nyarko E."/>
            <person name="Jarju S."/>
            <person name="Secka A."/>
            <person name="Antonio M."/>
            <person name="Oren A."/>
            <person name="Chaudhuri R.R."/>
            <person name="La Ragione R."/>
            <person name="Hildebrand F."/>
            <person name="Pallen M.J."/>
        </authorList>
    </citation>
    <scope>NUCLEOTIDE SEQUENCE</scope>
    <source>
        <strain evidence="2">11300</strain>
    </source>
</reference>
<keyword evidence="1" id="KW-1133">Transmembrane helix</keyword>
<dbReference type="EMBL" id="DVMO01000041">
    <property type="protein sequence ID" value="HIU27263.1"/>
    <property type="molecule type" value="Genomic_DNA"/>
</dbReference>
<evidence type="ECO:0000313" key="2">
    <source>
        <dbReference type="EMBL" id="HIU27263.1"/>
    </source>
</evidence>
<organism evidence="2 3">
    <name type="scientific">Candidatus Fimisoma avicola</name>
    <dbReference type="NCBI Taxonomy" id="2840826"/>
    <lineage>
        <taxon>Bacteria</taxon>
        <taxon>Bacillati</taxon>
        <taxon>Bacillota</taxon>
        <taxon>Clostridia</taxon>
        <taxon>Eubacteriales</taxon>
        <taxon>Candidatus Fimisoma</taxon>
    </lineage>
</organism>
<comment type="caution">
    <text evidence="2">The sequence shown here is derived from an EMBL/GenBank/DDBJ whole genome shotgun (WGS) entry which is preliminary data.</text>
</comment>
<evidence type="ECO:0000313" key="3">
    <source>
        <dbReference type="Proteomes" id="UP000824091"/>
    </source>
</evidence>
<dbReference type="AlphaFoldDB" id="A0A9D1L8L3"/>
<feature type="transmembrane region" description="Helical" evidence="1">
    <location>
        <begin position="80"/>
        <end position="100"/>
    </location>
</feature>
<gene>
    <name evidence="2" type="ORF">IAD16_02630</name>
</gene>
<protein>
    <recommendedName>
        <fullName evidence="4">DUF3784 domain-containing protein</fullName>
    </recommendedName>
</protein>
<keyword evidence="1" id="KW-0472">Membrane</keyword>
<dbReference type="Proteomes" id="UP000824091">
    <property type="component" value="Unassembled WGS sequence"/>
</dbReference>
<reference evidence="2" key="1">
    <citation type="submission" date="2020-10" db="EMBL/GenBank/DDBJ databases">
        <authorList>
            <person name="Gilroy R."/>
        </authorList>
    </citation>
    <scope>NUCLEOTIDE SEQUENCE</scope>
    <source>
        <strain evidence="2">11300</strain>
    </source>
</reference>
<feature type="transmembrane region" description="Helical" evidence="1">
    <location>
        <begin position="6"/>
        <end position="29"/>
    </location>
</feature>
<keyword evidence="1" id="KW-0812">Transmembrane</keyword>
<evidence type="ECO:0000256" key="1">
    <source>
        <dbReference type="SAM" id="Phobius"/>
    </source>
</evidence>
<accession>A0A9D1L8L3</accession>